<organism evidence="8 9">
    <name type="scientific">Thermosulfurimonas dismutans</name>
    <dbReference type="NCBI Taxonomy" id="999894"/>
    <lineage>
        <taxon>Bacteria</taxon>
        <taxon>Pseudomonadati</taxon>
        <taxon>Thermodesulfobacteriota</taxon>
        <taxon>Thermodesulfobacteria</taxon>
        <taxon>Thermodesulfobacteriales</taxon>
        <taxon>Thermodesulfobacteriaceae</taxon>
        <taxon>Thermosulfurimonas</taxon>
    </lineage>
</organism>
<keyword evidence="4 8" id="KW-0418">Kinase</keyword>
<dbReference type="RefSeq" id="WP_068671024.1">
    <property type="nucleotide sequence ID" value="NZ_LWLG01000012.1"/>
</dbReference>
<feature type="transmembrane region" description="Helical" evidence="6">
    <location>
        <begin position="130"/>
        <end position="148"/>
    </location>
</feature>
<evidence type="ECO:0000256" key="3">
    <source>
        <dbReference type="ARBA" id="ARBA00022679"/>
    </source>
</evidence>
<dbReference type="PANTHER" id="PTHR43711:SF1">
    <property type="entry name" value="HISTIDINE KINASE 1"/>
    <property type="match status" value="1"/>
</dbReference>
<protein>
    <recommendedName>
        <fullName evidence="2">histidine kinase</fullName>
        <ecNumber evidence="2">2.7.13.3</ecNumber>
    </recommendedName>
</protein>
<feature type="domain" description="Histidine kinase" evidence="7">
    <location>
        <begin position="177"/>
        <end position="377"/>
    </location>
</feature>
<reference evidence="8 9" key="1">
    <citation type="submission" date="2016-04" db="EMBL/GenBank/DDBJ databases">
        <title>Genome analysis of Thermosulfurimonas dismutans, the first thermophilic sulfur-disproportionating bacterium of the phylum Thermodesulfobacteria.</title>
        <authorList>
            <person name="Mardanov A.V."/>
            <person name="Beletsky A.V."/>
            <person name="Kadnikov V.V."/>
            <person name="Slobodkin A.I."/>
            <person name="Ravin N.V."/>
        </authorList>
    </citation>
    <scope>NUCLEOTIDE SEQUENCE [LARGE SCALE GENOMIC DNA]</scope>
    <source>
        <strain evidence="8 9">S95</strain>
    </source>
</reference>
<accession>A0A179D2Q6</accession>
<dbReference type="Proteomes" id="UP000078390">
    <property type="component" value="Unassembled WGS sequence"/>
</dbReference>
<comment type="catalytic activity">
    <reaction evidence="1">
        <text>ATP + protein L-histidine = ADP + protein N-phospho-L-histidine.</text>
        <dbReference type="EC" id="2.7.13.3"/>
    </reaction>
</comment>
<name>A0A179D2Q6_9BACT</name>
<comment type="caution">
    <text evidence="8">The sequence shown here is derived from an EMBL/GenBank/DDBJ whole genome shotgun (WGS) entry which is preliminary data.</text>
</comment>
<dbReference type="InterPro" id="IPR050736">
    <property type="entry name" value="Sensor_HK_Regulatory"/>
</dbReference>
<evidence type="ECO:0000256" key="5">
    <source>
        <dbReference type="ARBA" id="ARBA00023012"/>
    </source>
</evidence>
<dbReference type="InterPro" id="IPR004358">
    <property type="entry name" value="Sig_transdc_His_kin-like_C"/>
</dbReference>
<dbReference type="PANTHER" id="PTHR43711">
    <property type="entry name" value="TWO-COMPONENT HISTIDINE KINASE"/>
    <property type="match status" value="1"/>
</dbReference>
<evidence type="ECO:0000256" key="1">
    <source>
        <dbReference type="ARBA" id="ARBA00000085"/>
    </source>
</evidence>
<dbReference type="InterPro" id="IPR005467">
    <property type="entry name" value="His_kinase_dom"/>
</dbReference>
<keyword evidence="6" id="KW-0472">Membrane</keyword>
<dbReference type="SMART" id="SM00387">
    <property type="entry name" value="HATPase_c"/>
    <property type="match status" value="1"/>
</dbReference>
<keyword evidence="5" id="KW-0902">Two-component regulatory system</keyword>
<dbReference type="GO" id="GO:0004673">
    <property type="term" value="F:protein histidine kinase activity"/>
    <property type="evidence" value="ECO:0007669"/>
    <property type="project" value="UniProtKB-EC"/>
</dbReference>
<dbReference type="AlphaFoldDB" id="A0A179D2Q6"/>
<dbReference type="PRINTS" id="PR00344">
    <property type="entry name" value="BCTRLSENSOR"/>
</dbReference>
<dbReference type="GO" id="GO:0000160">
    <property type="term" value="P:phosphorelay signal transduction system"/>
    <property type="evidence" value="ECO:0007669"/>
    <property type="project" value="UniProtKB-KW"/>
</dbReference>
<dbReference type="Pfam" id="PF02518">
    <property type="entry name" value="HATPase_c"/>
    <property type="match status" value="1"/>
</dbReference>
<dbReference type="EMBL" id="LWLG01000012">
    <property type="protein sequence ID" value="OAQ20360.1"/>
    <property type="molecule type" value="Genomic_DNA"/>
</dbReference>
<dbReference type="OrthoDB" id="9815750at2"/>
<dbReference type="PROSITE" id="PS50109">
    <property type="entry name" value="HIS_KIN"/>
    <property type="match status" value="1"/>
</dbReference>
<keyword evidence="6" id="KW-0812">Transmembrane</keyword>
<dbReference type="InterPro" id="IPR036890">
    <property type="entry name" value="HATPase_C_sf"/>
</dbReference>
<dbReference type="InterPro" id="IPR003594">
    <property type="entry name" value="HATPase_dom"/>
</dbReference>
<dbReference type="EC" id="2.7.13.3" evidence="2"/>
<dbReference type="Gene3D" id="3.30.565.10">
    <property type="entry name" value="Histidine kinase-like ATPase, C-terminal domain"/>
    <property type="match status" value="1"/>
</dbReference>
<sequence length="381" mass="43792">MASRRYLFLFFTVLLALGLGFLYDFYRLKKEWEKFFYLTLEEEKRRIYSVLKATVISGGDPVETLAEYMEDSDLLKGAALILSGRTIIVPGTDIPPKNLIYTLELNPFVFKLYFSGEVFYEIKRHFYIELSLWLLLNFMGLGLTLWLLRSYYESRLILAQERAEAERLKSVSLAIASMLHEVKNALNNLNFAVFRLKKKTSSEEIKILEEEIRRLTLYLVEVSDLRKPLALRPVETRINDLIKEILGEFSERVEDLGVETEVRLAPAKLSVDPEKMRVVLRNLIRNALEALAQAPPPRRMRLYGDVEGEFYRIEVADSAGLLPETTELFRPYKSQKPGGFGLGLFNVKRIVEAHGGSVKAELCSGWTVFTIRLPLGNFSEK</sequence>
<evidence type="ECO:0000259" key="7">
    <source>
        <dbReference type="PROSITE" id="PS50109"/>
    </source>
</evidence>
<feature type="transmembrane region" description="Helical" evidence="6">
    <location>
        <begin position="6"/>
        <end position="26"/>
    </location>
</feature>
<dbReference type="SUPFAM" id="SSF55874">
    <property type="entry name" value="ATPase domain of HSP90 chaperone/DNA topoisomerase II/histidine kinase"/>
    <property type="match status" value="1"/>
</dbReference>
<evidence type="ECO:0000256" key="2">
    <source>
        <dbReference type="ARBA" id="ARBA00012438"/>
    </source>
</evidence>
<dbReference type="CDD" id="cd00075">
    <property type="entry name" value="HATPase"/>
    <property type="match status" value="1"/>
</dbReference>
<evidence type="ECO:0000256" key="4">
    <source>
        <dbReference type="ARBA" id="ARBA00022777"/>
    </source>
</evidence>
<evidence type="ECO:0000313" key="8">
    <source>
        <dbReference type="EMBL" id="OAQ20360.1"/>
    </source>
</evidence>
<dbReference type="STRING" id="999894.TDIS_1555"/>
<keyword evidence="9" id="KW-1185">Reference proteome</keyword>
<gene>
    <name evidence="8" type="ORF">TDIS_1555</name>
</gene>
<keyword evidence="6" id="KW-1133">Transmembrane helix</keyword>
<proteinExistence type="predicted"/>
<evidence type="ECO:0000256" key="6">
    <source>
        <dbReference type="SAM" id="Phobius"/>
    </source>
</evidence>
<evidence type="ECO:0000313" key="9">
    <source>
        <dbReference type="Proteomes" id="UP000078390"/>
    </source>
</evidence>
<keyword evidence="3" id="KW-0808">Transferase</keyword>